<evidence type="ECO:0008006" key="13">
    <source>
        <dbReference type="Google" id="ProtNLM"/>
    </source>
</evidence>
<name>A0A397IYJ3_9GLOM</name>
<evidence type="ECO:0000256" key="8">
    <source>
        <dbReference type="ARBA" id="ARBA00023136"/>
    </source>
</evidence>
<keyword evidence="7" id="KW-0496">Mitochondrion</keyword>
<evidence type="ECO:0000256" key="3">
    <source>
        <dbReference type="ARBA" id="ARBA00022448"/>
    </source>
</evidence>
<dbReference type="EMBL" id="PQFF01000117">
    <property type="protein sequence ID" value="RHZ81021.1"/>
    <property type="molecule type" value="Genomic_DNA"/>
</dbReference>
<evidence type="ECO:0000256" key="2">
    <source>
        <dbReference type="ARBA" id="ARBA00006375"/>
    </source>
</evidence>
<dbReference type="PRINTS" id="PR00926">
    <property type="entry name" value="MITOCARRIER"/>
</dbReference>
<accession>A0A397IYJ3</accession>
<dbReference type="Pfam" id="PF00153">
    <property type="entry name" value="Mito_carr"/>
    <property type="match status" value="3"/>
</dbReference>
<dbReference type="InterPro" id="IPR018108">
    <property type="entry name" value="MCP_transmembrane"/>
</dbReference>
<protein>
    <recommendedName>
        <fullName evidence="13">Mitochondrial carrier protein</fullName>
    </recommendedName>
</protein>
<dbReference type="OrthoDB" id="14252at2759"/>
<evidence type="ECO:0000256" key="7">
    <source>
        <dbReference type="ARBA" id="ARBA00023128"/>
    </source>
</evidence>
<evidence type="ECO:0000313" key="11">
    <source>
        <dbReference type="EMBL" id="RHZ81021.1"/>
    </source>
</evidence>
<reference evidence="11 12" key="1">
    <citation type="submission" date="2018-08" db="EMBL/GenBank/DDBJ databases">
        <title>Genome and evolution of the arbuscular mycorrhizal fungus Diversispora epigaea (formerly Glomus versiforme) and its bacterial endosymbionts.</title>
        <authorList>
            <person name="Sun X."/>
            <person name="Fei Z."/>
            <person name="Harrison M."/>
        </authorList>
    </citation>
    <scope>NUCLEOTIDE SEQUENCE [LARGE SCALE GENOMIC DNA]</scope>
    <source>
        <strain evidence="11 12">IT104</strain>
    </source>
</reference>
<dbReference type="STRING" id="1348612.A0A397IYJ3"/>
<gene>
    <name evidence="11" type="ORF">Glove_126g33</name>
</gene>
<proteinExistence type="inferred from homology"/>
<organism evidence="11 12">
    <name type="scientific">Diversispora epigaea</name>
    <dbReference type="NCBI Taxonomy" id="1348612"/>
    <lineage>
        <taxon>Eukaryota</taxon>
        <taxon>Fungi</taxon>
        <taxon>Fungi incertae sedis</taxon>
        <taxon>Mucoromycota</taxon>
        <taxon>Glomeromycotina</taxon>
        <taxon>Glomeromycetes</taxon>
        <taxon>Diversisporales</taxon>
        <taxon>Diversisporaceae</taxon>
        <taxon>Diversispora</taxon>
    </lineage>
</organism>
<dbReference type="Gene3D" id="1.50.40.10">
    <property type="entry name" value="Mitochondrial carrier domain"/>
    <property type="match status" value="1"/>
</dbReference>
<dbReference type="Proteomes" id="UP000266861">
    <property type="component" value="Unassembled WGS sequence"/>
</dbReference>
<dbReference type="PANTHER" id="PTHR45624">
    <property type="entry name" value="MITOCHONDRIAL BASIC AMINO ACIDS TRANSPORTER-RELATED"/>
    <property type="match status" value="1"/>
</dbReference>
<evidence type="ECO:0000313" key="12">
    <source>
        <dbReference type="Proteomes" id="UP000266861"/>
    </source>
</evidence>
<keyword evidence="8 9" id="KW-0472">Membrane</keyword>
<dbReference type="InterPro" id="IPR023395">
    <property type="entry name" value="MCP_dom_sf"/>
</dbReference>
<evidence type="ECO:0000256" key="4">
    <source>
        <dbReference type="ARBA" id="ARBA00022692"/>
    </source>
</evidence>
<evidence type="ECO:0000256" key="6">
    <source>
        <dbReference type="ARBA" id="ARBA00022989"/>
    </source>
</evidence>
<keyword evidence="3 10" id="KW-0813">Transport</keyword>
<evidence type="ECO:0000256" key="9">
    <source>
        <dbReference type="PROSITE-ProRule" id="PRU00282"/>
    </source>
</evidence>
<evidence type="ECO:0000256" key="1">
    <source>
        <dbReference type="ARBA" id="ARBA00004225"/>
    </source>
</evidence>
<dbReference type="GO" id="GO:0022857">
    <property type="term" value="F:transmembrane transporter activity"/>
    <property type="evidence" value="ECO:0007669"/>
    <property type="project" value="TreeGrafter"/>
</dbReference>
<keyword evidence="6" id="KW-1133">Transmembrane helix</keyword>
<comment type="caution">
    <text evidence="11">The sequence shown here is derived from an EMBL/GenBank/DDBJ whole genome shotgun (WGS) entry which is preliminary data.</text>
</comment>
<feature type="repeat" description="Solcar" evidence="9">
    <location>
        <begin position="106"/>
        <end position="197"/>
    </location>
</feature>
<comment type="similarity">
    <text evidence="2 10">Belongs to the mitochondrial carrier (TC 2.A.29) family.</text>
</comment>
<sequence length="303" mass="33424">MDVYSPAHHFTFSPSTQHIISGTVAGCVQVVVGFPFDTIKVHLQTNGSKYRSATECLGNLYRKHGLLGLYKGSTSPLMGNGVCNAVLFATNATFRRIISGGEKRTLSLREIGISGAYTGAVMAFLNTPVELLKVQLQTEGSKKFSTERKYNGVIDAGIQIFKKSRMTGLYHGITITILRDIPSFATYFFVYEAGKQIIAKRNYNGDSRKLSYWELILAGGTAGIACWIPCYPQDVIKSQMQKNLEFKSTTECFRAIISNARATKTSIFKTFSRGFGPTMARAFPANAATFLAYETTLSVLRNY</sequence>
<keyword evidence="5" id="KW-0677">Repeat</keyword>
<dbReference type="InterPro" id="IPR050567">
    <property type="entry name" value="Mitochondrial_Carrier"/>
</dbReference>
<dbReference type="GO" id="GO:0031966">
    <property type="term" value="C:mitochondrial membrane"/>
    <property type="evidence" value="ECO:0007669"/>
    <property type="project" value="UniProtKB-SubCell"/>
</dbReference>
<keyword evidence="12" id="KW-1185">Reference proteome</keyword>
<evidence type="ECO:0000256" key="10">
    <source>
        <dbReference type="RuleBase" id="RU000488"/>
    </source>
</evidence>
<dbReference type="SUPFAM" id="SSF103506">
    <property type="entry name" value="Mitochondrial carrier"/>
    <property type="match status" value="1"/>
</dbReference>
<dbReference type="AlphaFoldDB" id="A0A397IYJ3"/>
<comment type="subcellular location">
    <subcellularLocation>
        <location evidence="1">Mitochondrion membrane</location>
        <topology evidence="1">Multi-pass membrane protein</topology>
    </subcellularLocation>
</comment>
<dbReference type="InterPro" id="IPR002067">
    <property type="entry name" value="MCP"/>
</dbReference>
<feature type="repeat" description="Solcar" evidence="9">
    <location>
        <begin position="210"/>
        <end position="299"/>
    </location>
</feature>
<dbReference type="PROSITE" id="PS50920">
    <property type="entry name" value="SOLCAR"/>
    <property type="match status" value="3"/>
</dbReference>
<evidence type="ECO:0000256" key="5">
    <source>
        <dbReference type="ARBA" id="ARBA00022737"/>
    </source>
</evidence>
<keyword evidence="4 9" id="KW-0812">Transmembrane</keyword>
<feature type="repeat" description="Solcar" evidence="9">
    <location>
        <begin position="13"/>
        <end position="97"/>
    </location>
</feature>